<dbReference type="SMART" id="SM00225">
    <property type="entry name" value="BTB"/>
    <property type="match status" value="1"/>
</dbReference>
<dbReference type="InterPro" id="IPR011333">
    <property type="entry name" value="SKP1/BTB/POZ_sf"/>
</dbReference>
<dbReference type="PANTHER" id="PTHR47843">
    <property type="entry name" value="BTB DOMAIN-CONTAINING PROTEIN-RELATED"/>
    <property type="match status" value="1"/>
</dbReference>
<dbReference type="Proteomes" id="UP000235786">
    <property type="component" value="Unassembled WGS sequence"/>
</dbReference>
<dbReference type="CDD" id="cd18186">
    <property type="entry name" value="BTB_POZ_ZBTB_KLHL-like"/>
    <property type="match status" value="1"/>
</dbReference>
<feature type="region of interest" description="Disordered" evidence="1">
    <location>
        <begin position="206"/>
        <end position="241"/>
    </location>
</feature>
<dbReference type="STRING" id="1149755.A0A2J6RQ23"/>
<dbReference type="Gene3D" id="3.30.710.10">
    <property type="entry name" value="Potassium Channel Kv1.1, Chain A"/>
    <property type="match status" value="1"/>
</dbReference>
<evidence type="ECO:0000313" key="4">
    <source>
        <dbReference type="Proteomes" id="UP000235786"/>
    </source>
</evidence>
<dbReference type="InterPro" id="IPR000210">
    <property type="entry name" value="BTB/POZ_dom"/>
</dbReference>
<dbReference type="PROSITE" id="PS50097">
    <property type="entry name" value="BTB"/>
    <property type="match status" value="1"/>
</dbReference>
<feature type="region of interest" description="Disordered" evidence="1">
    <location>
        <begin position="25"/>
        <end position="44"/>
    </location>
</feature>
<dbReference type="OrthoDB" id="6359816at2759"/>
<dbReference type="AlphaFoldDB" id="A0A2J6RQ23"/>
<sequence>MKIYCPITIVSIFILSDHNSRLVFSGDQHSPNPTTSPAPAPMASNGGIPRNGVISFGGPILLARPKPAPVPAPVQTPALAAPLPSPAQVVRPTVDDPMDLDENDPEEMDWVWYNTEWEVYVVEDRPLRIVWGILNFYPNRNFLLLKFTIPMKKMDDASVVEVESHVHRPRSLFLVIEQYLESQAYMDECEQQLLHELQATVNSLHTMSPPSSISSATIDSTATTPQTPQHPPQSVTPSGPIEALKGSLLSGKFSDLTIAHGTRRWKAHKVVVCTQSTILEAKIEAQVVAPDSLLHLNEYDHESVCSMMDYLYSTDYITTDHEPDFSLPHHIKVFRLAVQLSISGLEELAARKFASTLLHKVKDLEIYFTSVKDIYASTTFDHPALRLIVVEAAATEIRNLVKEPRFLDLTSSVKDFQADIYLFLLNHPSRVVQVEPQYVFAELCDECGPRDDNDGYEVETECKGCGKLKSLAFY</sequence>
<protein>
    <recommendedName>
        <fullName evidence="2">BTB domain-containing protein</fullName>
    </recommendedName>
</protein>
<dbReference type="EMBL" id="KZ613945">
    <property type="protein sequence ID" value="PMD40613.1"/>
    <property type="molecule type" value="Genomic_DNA"/>
</dbReference>
<evidence type="ECO:0000256" key="1">
    <source>
        <dbReference type="SAM" id="MobiDB-lite"/>
    </source>
</evidence>
<gene>
    <name evidence="3" type="ORF">L207DRAFT_566023</name>
</gene>
<evidence type="ECO:0000259" key="2">
    <source>
        <dbReference type="PROSITE" id="PS50097"/>
    </source>
</evidence>
<feature type="domain" description="BTB" evidence="2">
    <location>
        <begin position="254"/>
        <end position="320"/>
    </location>
</feature>
<dbReference type="SUPFAM" id="SSF54695">
    <property type="entry name" value="POZ domain"/>
    <property type="match status" value="1"/>
</dbReference>
<proteinExistence type="predicted"/>
<name>A0A2J6RQ23_HYAVF</name>
<reference evidence="3 4" key="1">
    <citation type="submission" date="2016-04" db="EMBL/GenBank/DDBJ databases">
        <title>A degradative enzymes factory behind the ericoid mycorrhizal symbiosis.</title>
        <authorList>
            <consortium name="DOE Joint Genome Institute"/>
            <person name="Martino E."/>
            <person name="Morin E."/>
            <person name="Grelet G."/>
            <person name="Kuo A."/>
            <person name="Kohler A."/>
            <person name="Daghino S."/>
            <person name="Barry K."/>
            <person name="Choi C."/>
            <person name="Cichocki N."/>
            <person name="Clum A."/>
            <person name="Copeland A."/>
            <person name="Hainaut M."/>
            <person name="Haridas S."/>
            <person name="Labutti K."/>
            <person name="Lindquist E."/>
            <person name="Lipzen A."/>
            <person name="Khouja H.-R."/>
            <person name="Murat C."/>
            <person name="Ohm R."/>
            <person name="Olson A."/>
            <person name="Spatafora J."/>
            <person name="Veneault-Fourrey C."/>
            <person name="Henrissat B."/>
            <person name="Grigoriev I."/>
            <person name="Martin F."/>
            <person name="Perotto S."/>
        </authorList>
    </citation>
    <scope>NUCLEOTIDE SEQUENCE [LARGE SCALE GENOMIC DNA]</scope>
    <source>
        <strain evidence="3 4">F</strain>
    </source>
</reference>
<accession>A0A2J6RQ23</accession>
<dbReference type="Pfam" id="PF00651">
    <property type="entry name" value="BTB"/>
    <property type="match status" value="1"/>
</dbReference>
<dbReference type="PANTHER" id="PTHR47843:SF5">
    <property type="entry name" value="BTB_POZ DOMAIN PROTEIN"/>
    <property type="match status" value="1"/>
</dbReference>
<keyword evidence="4" id="KW-1185">Reference proteome</keyword>
<evidence type="ECO:0000313" key="3">
    <source>
        <dbReference type="EMBL" id="PMD40613.1"/>
    </source>
</evidence>
<organism evidence="3 4">
    <name type="scientific">Hyaloscypha variabilis (strain UAMH 11265 / GT02V1 / F)</name>
    <name type="common">Meliniomyces variabilis</name>
    <dbReference type="NCBI Taxonomy" id="1149755"/>
    <lineage>
        <taxon>Eukaryota</taxon>
        <taxon>Fungi</taxon>
        <taxon>Dikarya</taxon>
        <taxon>Ascomycota</taxon>
        <taxon>Pezizomycotina</taxon>
        <taxon>Leotiomycetes</taxon>
        <taxon>Helotiales</taxon>
        <taxon>Hyaloscyphaceae</taxon>
        <taxon>Hyaloscypha</taxon>
        <taxon>Hyaloscypha variabilis</taxon>
    </lineage>
</organism>
<feature type="compositionally biased region" description="Low complexity" evidence="1">
    <location>
        <begin position="208"/>
        <end position="238"/>
    </location>
</feature>